<name>A0AAV4GTQ2_9GAST</name>
<dbReference type="GO" id="GO:0012505">
    <property type="term" value="C:endomembrane system"/>
    <property type="evidence" value="ECO:0007669"/>
    <property type="project" value="UniProtKB-SubCell"/>
</dbReference>
<dbReference type="PANTHER" id="PTHR31503:SF10">
    <property type="entry name" value="VNX1 PROTEIN"/>
    <property type="match status" value="1"/>
</dbReference>
<keyword evidence="12" id="KW-1185">Reference proteome</keyword>
<organism evidence="11 12">
    <name type="scientific">Elysia marginata</name>
    <dbReference type="NCBI Taxonomy" id="1093978"/>
    <lineage>
        <taxon>Eukaryota</taxon>
        <taxon>Metazoa</taxon>
        <taxon>Spiralia</taxon>
        <taxon>Lophotrochozoa</taxon>
        <taxon>Mollusca</taxon>
        <taxon>Gastropoda</taxon>
        <taxon>Heterobranchia</taxon>
        <taxon>Euthyneura</taxon>
        <taxon>Panpulmonata</taxon>
        <taxon>Sacoglossa</taxon>
        <taxon>Placobranchoidea</taxon>
        <taxon>Plakobranchidae</taxon>
        <taxon>Elysia</taxon>
    </lineage>
</organism>
<dbReference type="Pfam" id="PF01699">
    <property type="entry name" value="Na_Ca_ex"/>
    <property type="match status" value="1"/>
</dbReference>
<gene>
    <name evidence="11" type="ORF">ElyMa_006093700</name>
</gene>
<evidence type="ECO:0000256" key="7">
    <source>
        <dbReference type="ARBA" id="ARBA00023065"/>
    </source>
</evidence>
<accession>A0AAV4GTQ2</accession>
<proteinExistence type="predicted"/>
<evidence type="ECO:0000313" key="11">
    <source>
        <dbReference type="EMBL" id="GFR88155.1"/>
    </source>
</evidence>
<feature type="transmembrane region" description="Helical" evidence="9">
    <location>
        <begin position="12"/>
        <end position="34"/>
    </location>
</feature>
<evidence type="ECO:0000256" key="9">
    <source>
        <dbReference type="SAM" id="Phobius"/>
    </source>
</evidence>
<dbReference type="GO" id="GO:0006874">
    <property type="term" value="P:intracellular calcium ion homeostasis"/>
    <property type="evidence" value="ECO:0007669"/>
    <property type="project" value="TreeGrafter"/>
</dbReference>
<keyword evidence="4" id="KW-0109">Calcium transport</keyword>
<evidence type="ECO:0000256" key="4">
    <source>
        <dbReference type="ARBA" id="ARBA00022568"/>
    </source>
</evidence>
<feature type="transmembrane region" description="Helical" evidence="9">
    <location>
        <begin position="162"/>
        <end position="181"/>
    </location>
</feature>
<feature type="domain" description="Sodium/calcium exchanger membrane region" evidence="10">
    <location>
        <begin position="8"/>
        <end position="103"/>
    </location>
</feature>
<feature type="transmembrane region" description="Helical" evidence="9">
    <location>
        <begin position="87"/>
        <end position="107"/>
    </location>
</feature>
<dbReference type="Proteomes" id="UP000762676">
    <property type="component" value="Unassembled WGS sequence"/>
</dbReference>
<evidence type="ECO:0000256" key="1">
    <source>
        <dbReference type="ARBA" id="ARBA00004127"/>
    </source>
</evidence>
<dbReference type="PANTHER" id="PTHR31503">
    <property type="entry name" value="VACUOLAR CALCIUM ION TRANSPORTER"/>
    <property type="match status" value="1"/>
</dbReference>
<evidence type="ECO:0000259" key="10">
    <source>
        <dbReference type="Pfam" id="PF01699"/>
    </source>
</evidence>
<dbReference type="AlphaFoldDB" id="A0AAV4GTQ2"/>
<keyword evidence="4" id="KW-0106">Calcium</keyword>
<comment type="caution">
    <text evidence="11">The sequence shown here is derived from an EMBL/GenBank/DDBJ whole genome shotgun (WGS) entry which is preliminary data.</text>
</comment>
<evidence type="ECO:0000256" key="5">
    <source>
        <dbReference type="ARBA" id="ARBA00022692"/>
    </source>
</evidence>
<dbReference type="InterPro" id="IPR044880">
    <property type="entry name" value="NCX_ion-bd_dom_sf"/>
</dbReference>
<feature type="transmembrane region" description="Helical" evidence="9">
    <location>
        <begin position="54"/>
        <end position="75"/>
    </location>
</feature>
<protein>
    <submittedName>
        <fullName evidence="11">Low affinity vacuolar monovalent cation/H(+) antiporter-like</fullName>
    </submittedName>
</protein>
<dbReference type="Gene3D" id="1.20.1420.30">
    <property type="entry name" value="NCX, central ion-binding region"/>
    <property type="match status" value="1"/>
</dbReference>
<dbReference type="EMBL" id="BMAT01012213">
    <property type="protein sequence ID" value="GFR88155.1"/>
    <property type="molecule type" value="Genomic_DNA"/>
</dbReference>
<keyword evidence="6 9" id="KW-1133">Transmembrane helix</keyword>
<dbReference type="GO" id="GO:0005774">
    <property type="term" value="C:vacuolar membrane"/>
    <property type="evidence" value="ECO:0007669"/>
    <property type="project" value="UniProtKB-ARBA"/>
</dbReference>
<keyword evidence="5 9" id="KW-0812">Transmembrane</keyword>
<sequence>MAITTISAQSSFAVGAILNATFGSMVEVILFIIMLKKGKEEGETCYMELVKSTLTGSILCCILLVPGLSMVTGGLKYRRQKFNPRSANISSSLLFVAIMGVFAPTIFSKIYGNLECEQCQTLHTNSTETNGTDTGFLCSGCKTVTIGPDNDKSLHWAHVEPLMYTCAIILPLSYLIGLVFFMKTHSTDIFAEFEQLQQEEGNRYLLLFLLE</sequence>
<evidence type="ECO:0000256" key="8">
    <source>
        <dbReference type="ARBA" id="ARBA00023136"/>
    </source>
</evidence>
<comment type="subcellular location">
    <subcellularLocation>
        <location evidence="1">Endomembrane system</location>
        <topology evidence="1">Multi-pass membrane protein</topology>
    </subcellularLocation>
</comment>
<evidence type="ECO:0000256" key="6">
    <source>
        <dbReference type="ARBA" id="ARBA00022989"/>
    </source>
</evidence>
<keyword evidence="8 9" id="KW-0472">Membrane</keyword>
<keyword evidence="3" id="KW-0050">Antiport</keyword>
<keyword evidence="2" id="KW-0813">Transport</keyword>
<evidence type="ECO:0000256" key="2">
    <source>
        <dbReference type="ARBA" id="ARBA00022448"/>
    </source>
</evidence>
<dbReference type="InterPro" id="IPR004713">
    <property type="entry name" value="CaH_exchang"/>
</dbReference>
<reference evidence="11 12" key="1">
    <citation type="journal article" date="2021" name="Elife">
        <title>Chloroplast acquisition without the gene transfer in kleptoplastic sea slugs, Plakobranchus ocellatus.</title>
        <authorList>
            <person name="Maeda T."/>
            <person name="Takahashi S."/>
            <person name="Yoshida T."/>
            <person name="Shimamura S."/>
            <person name="Takaki Y."/>
            <person name="Nagai Y."/>
            <person name="Toyoda A."/>
            <person name="Suzuki Y."/>
            <person name="Arimoto A."/>
            <person name="Ishii H."/>
            <person name="Satoh N."/>
            <person name="Nishiyama T."/>
            <person name="Hasebe M."/>
            <person name="Maruyama T."/>
            <person name="Minagawa J."/>
            <person name="Obokata J."/>
            <person name="Shigenobu S."/>
        </authorList>
    </citation>
    <scope>NUCLEOTIDE SEQUENCE [LARGE SCALE GENOMIC DNA]</scope>
</reference>
<dbReference type="GO" id="GO:0015369">
    <property type="term" value="F:calcium:proton antiporter activity"/>
    <property type="evidence" value="ECO:0007669"/>
    <property type="project" value="TreeGrafter"/>
</dbReference>
<evidence type="ECO:0000313" key="12">
    <source>
        <dbReference type="Proteomes" id="UP000762676"/>
    </source>
</evidence>
<keyword evidence="7" id="KW-0406">Ion transport</keyword>
<evidence type="ECO:0000256" key="3">
    <source>
        <dbReference type="ARBA" id="ARBA00022449"/>
    </source>
</evidence>
<dbReference type="InterPro" id="IPR004837">
    <property type="entry name" value="NaCa_Exmemb"/>
</dbReference>